<dbReference type="Gene3D" id="1.25.40.20">
    <property type="entry name" value="Ankyrin repeat-containing domain"/>
    <property type="match status" value="1"/>
</dbReference>
<dbReference type="Proteomes" id="UP000007797">
    <property type="component" value="Unassembled WGS sequence"/>
</dbReference>
<dbReference type="KEGG" id="dfa:DFA_05807"/>
<dbReference type="InterPro" id="IPR052050">
    <property type="entry name" value="SecEffector_AnkRepeat"/>
</dbReference>
<keyword evidence="2" id="KW-1185">Reference proteome</keyword>
<sequence length="906" mass="105088">MNTFRIIINQIYIQRILFQHVKEIHNRLILNEPNLSYDYDVLFSIKQEELDKDQCIDRKRQSLTFKWIDIKDNICLAARFGYLKLFKKFIKDQELKYSGHIWFEEQYQEKIQKQQLQQQQQKPSIKKLFGTLFSQKESSSSSTTTTTTKNQDVSKKKTFIPYLDRYIERSCKGNHINIVDYLFKRYGGHVEEVSYYIYKWSFHYHRYDIFRYLMELDFNQLFVGIVLEAHYKYINRSDDMNNVPNCQSLQQLIIRCLEIEQSSSSPSDNNWPSVIYPGWFGLLDVDNIKKFESSLFGSYKSDINRSIEFASRYGNLDALKLFVETFKIDCQSGNNSIALGWAVSNNHVNVVIYIIENVIAIPSVSSLATYLETAYTNGYLYLTKYLIERFPNHPPPSIGLACKKGHGFNIVQYLIQQTTLPIDLNVGIDMSVRYQQHKLTHYLLDQLSTIDQIRFNSSTFEFETNTILDAIANEDLSILKRLLVNYNIQGDLLEYVMHSGNQEIFDLVQEKIEMKHLQHKDVFNTMTFLPLLKYIKEKQPNLLINNQDWTIPSLPQNTVKKQDGRRWYDAFYFLAQYKRKDQHFTKEMSTAIRYGHIEIVKWIDENCIISPGHGFLEEIAYSNNMELFDFICLGIGGCHQKYLTPKHLLSSSKVLGIAIENKNIVIVKHLLEVVGVEVDESMTYPLLRMVIDSSNIDLLVYLVQYLKKTKKFNGSSQPDLYPIVVGGSIFTKSIIDYLLSPGVISSRTFRQSDLLNAYCYSLNTSSSIATFHRHSNLYNYNVNNPLNSYDKGSNPIDGIIALHAIDGKSKLGFSIDLPCRTGQLDQIRFVHYNNSKMTTCTNYAIAISLETAQANIGTHCHVANFLLKTRQQHFMSLDSRLLTITMTSPHVSALLKLYQHLGIKEK</sequence>
<accession>F4PMS9</accession>
<dbReference type="GeneID" id="14874900"/>
<evidence type="ECO:0008006" key="3">
    <source>
        <dbReference type="Google" id="ProtNLM"/>
    </source>
</evidence>
<name>F4PMS9_CACFS</name>
<organism evidence="1 2">
    <name type="scientific">Cavenderia fasciculata</name>
    <name type="common">Slime mold</name>
    <name type="synonym">Dictyostelium fasciculatum</name>
    <dbReference type="NCBI Taxonomy" id="261658"/>
    <lineage>
        <taxon>Eukaryota</taxon>
        <taxon>Amoebozoa</taxon>
        <taxon>Evosea</taxon>
        <taxon>Eumycetozoa</taxon>
        <taxon>Dictyostelia</taxon>
        <taxon>Acytosteliales</taxon>
        <taxon>Cavenderiaceae</taxon>
        <taxon>Cavenderia</taxon>
    </lineage>
</organism>
<reference evidence="2" key="1">
    <citation type="journal article" date="2011" name="Genome Res.">
        <title>Phylogeny-wide analysis of social amoeba genomes highlights ancient origins for complex intercellular communication.</title>
        <authorList>
            <person name="Heidel A.J."/>
            <person name="Lawal H.M."/>
            <person name="Felder M."/>
            <person name="Schilde C."/>
            <person name="Helps N.R."/>
            <person name="Tunggal B."/>
            <person name="Rivero F."/>
            <person name="John U."/>
            <person name="Schleicher M."/>
            <person name="Eichinger L."/>
            <person name="Platzer M."/>
            <person name="Noegel A.A."/>
            <person name="Schaap P."/>
            <person name="Gloeckner G."/>
        </authorList>
    </citation>
    <scope>NUCLEOTIDE SEQUENCE [LARGE SCALE GENOMIC DNA]</scope>
    <source>
        <strain evidence="2">SH3</strain>
    </source>
</reference>
<dbReference type="InterPro" id="IPR036770">
    <property type="entry name" value="Ankyrin_rpt-contain_sf"/>
</dbReference>
<dbReference type="SUPFAM" id="SSF48403">
    <property type="entry name" value="Ankyrin repeat"/>
    <property type="match status" value="1"/>
</dbReference>
<dbReference type="PANTHER" id="PTHR46586:SF3">
    <property type="entry name" value="ANKYRIN REPEAT-CONTAINING PROTEIN"/>
    <property type="match status" value="1"/>
</dbReference>
<evidence type="ECO:0000313" key="1">
    <source>
        <dbReference type="EMBL" id="EGG23673.1"/>
    </source>
</evidence>
<dbReference type="RefSeq" id="XP_004361524.1">
    <property type="nucleotide sequence ID" value="XM_004361467.1"/>
</dbReference>
<proteinExistence type="predicted"/>
<gene>
    <name evidence="1" type="ORF">DFA_05807</name>
</gene>
<dbReference type="SUPFAM" id="SSF140860">
    <property type="entry name" value="Pseudo ankyrin repeat-like"/>
    <property type="match status" value="1"/>
</dbReference>
<dbReference type="PANTHER" id="PTHR46586">
    <property type="entry name" value="ANKYRIN REPEAT-CONTAINING PROTEIN"/>
    <property type="match status" value="1"/>
</dbReference>
<dbReference type="AlphaFoldDB" id="F4PMS9"/>
<evidence type="ECO:0000313" key="2">
    <source>
        <dbReference type="Proteomes" id="UP000007797"/>
    </source>
</evidence>
<protein>
    <recommendedName>
        <fullName evidence="3">Ankyrin repeat-containing protein</fullName>
    </recommendedName>
</protein>
<dbReference type="EMBL" id="GL883008">
    <property type="protein sequence ID" value="EGG23673.1"/>
    <property type="molecule type" value="Genomic_DNA"/>
</dbReference>